<evidence type="ECO:0000313" key="2">
    <source>
        <dbReference type="EMBL" id="RCW82376.1"/>
    </source>
</evidence>
<dbReference type="InterPro" id="IPR022051">
    <property type="entry name" value="DUF3611"/>
</dbReference>
<proteinExistence type="predicted"/>
<name>A0A368YSY3_9HYPH</name>
<sequence length="236" mass="26008">MKPEAPFIGAFLIVIGICFEWFDPAASKSFASEFTIETERLWQMVGLSPRNSLAGTFRRVGKIGFWAQVVIGVISIALAIYAFTLGSGLGTRGGLALTEYLTILSLMILTFTTAWSYRYVRLAGRIEDPSRRPQISAVKRIVWIGVVCTTIGLVLSMLIMLFETAQLFFYFLRAPQAGIPVVQVTGERASWVSAGDVLGLAVVILTTCVEVLVLSLGLWLLFRTLMPSTEFPQLDE</sequence>
<dbReference type="RefSeq" id="WP_245426374.1">
    <property type="nucleotide sequence ID" value="NZ_QPJM01000008.1"/>
</dbReference>
<evidence type="ECO:0000256" key="1">
    <source>
        <dbReference type="SAM" id="Phobius"/>
    </source>
</evidence>
<dbReference type="AlphaFoldDB" id="A0A368YSY3"/>
<evidence type="ECO:0000313" key="3">
    <source>
        <dbReference type="Proteomes" id="UP000253324"/>
    </source>
</evidence>
<comment type="caution">
    <text evidence="2">The sequence shown here is derived from an EMBL/GenBank/DDBJ whole genome shotgun (WGS) entry which is preliminary data.</text>
</comment>
<accession>A0A368YSY3</accession>
<dbReference type="EMBL" id="QPJM01000008">
    <property type="protein sequence ID" value="RCW82376.1"/>
    <property type="molecule type" value="Genomic_DNA"/>
</dbReference>
<feature type="transmembrane region" description="Helical" evidence="1">
    <location>
        <begin position="63"/>
        <end position="83"/>
    </location>
</feature>
<feature type="transmembrane region" description="Helical" evidence="1">
    <location>
        <begin position="103"/>
        <end position="120"/>
    </location>
</feature>
<keyword evidence="1" id="KW-0812">Transmembrane</keyword>
<protein>
    <submittedName>
        <fullName evidence="2">Uncharacterized protein DUF3611</fullName>
    </submittedName>
</protein>
<keyword evidence="1" id="KW-0472">Membrane</keyword>
<keyword evidence="1" id="KW-1133">Transmembrane helix</keyword>
<dbReference type="Proteomes" id="UP000253324">
    <property type="component" value="Unassembled WGS sequence"/>
</dbReference>
<keyword evidence="3" id="KW-1185">Reference proteome</keyword>
<feature type="transmembrane region" description="Helical" evidence="1">
    <location>
        <begin position="6"/>
        <end position="22"/>
    </location>
</feature>
<feature type="transmembrane region" description="Helical" evidence="1">
    <location>
        <begin position="197"/>
        <end position="222"/>
    </location>
</feature>
<feature type="transmembrane region" description="Helical" evidence="1">
    <location>
        <begin position="141"/>
        <end position="162"/>
    </location>
</feature>
<reference evidence="2 3" key="1">
    <citation type="submission" date="2018-07" db="EMBL/GenBank/DDBJ databases">
        <title>Genomic Encyclopedia of Type Strains, Phase III (KMG-III): the genomes of soil and plant-associated and newly described type strains.</title>
        <authorList>
            <person name="Whitman W."/>
        </authorList>
    </citation>
    <scope>NUCLEOTIDE SEQUENCE [LARGE SCALE GENOMIC DNA]</scope>
    <source>
        <strain evidence="2 3">31-25a</strain>
    </source>
</reference>
<gene>
    <name evidence="2" type="ORF">C7476_108191</name>
</gene>
<organism evidence="2 3">
    <name type="scientific">Phyllobacterium bourgognense</name>
    <dbReference type="NCBI Taxonomy" id="314236"/>
    <lineage>
        <taxon>Bacteria</taxon>
        <taxon>Pseudomonadati</taxon>
        <taxon>Pseudomonadota</taxon>
        <taxon>Alphaproteobacteria</taxon>
        <taxon>Hyphomicrobiales</taxon>
        <taxon>Phyllobacteriaceae</taxon>
        <taxon>Phyllobacterium</taxon>
    </lineage>
</organism>
<dbReference type="Pfam" id="PF12263">
    <property type="entry name" value="DUF3611"/>
    <property type="match status" value="1"/>
</dbReference>